<organism evidence="3 5">
    <name type="scientific">Morella rubra</name>
    <name type="common">Chinese bayberry</name>
    <dbReference type="NCBI Taxonomy" id="262757"/>
    <lineage>
        <taxon>Eukaryota</taxon>
        <taxon>Viridiplantae</taxon>
        <taxon>Streptophyta</taxon>
        <taxon>Embryophyta</taxon>
        <taxon>Tracheophyta</taxon>
        <taxon>Spermatophyta</taxon>
        <taxon>Magnoliopsida</taxon>
        <taxon>eudicotyledons</taxon>
        <taxon>Gunneridae</taxon>
        <taxon>Pentapetalae</taxon>
        <taxon>rosids</taxon>
        <taxon>fabids</taxon>
        <taxon>Fagales</taxon>
        <taxon>Myricaceae</taxon>
        <taxon>Morella</taxon>
    </lineage>
</organism>
<dbReference type="AlphaFoldDB" id="A0A6A1UQF1"/>
<feature type="transmembrane region" description="Helical" evidence="1">
    <location>
        <begin position="28"/>
        <end position="46"/>
    </location>
</feature>
<accession>A0A6A1UQF1</accession>
<evidence type="ECO:0000313" key="5">
    <source>
        <dbReference type="Proteomes" id="UP000516437"/>
    </source>
</evidence>
<sequence>MDAGNIAPPPSNDSLLTNEEFQLLKIEAYVTVTALLIGFLVVFGSLRRRSRFTFLHFSLMAASALSANLISYTVGLMQSVPFYNDLLPVWMMFLLIFLRIDDLTSTHVSLEVGDDEDQNKHNIIEKVQYVFLGVWMVVIAVGTRFFVPLILLFILAFFRSGQKRTGLVRSTRLLEDFMADEHELSNEEVVDPSCMKGYNYLVKGDKEKNARVTPPSYRKQLEITSDVITIEKIWQCKGRLLTSAGDPDWRLKDVCLSCVILAKALKKKPPQGNVDIHLDVDVPVTIVVIVAILFMEIVQYLFIIFSNWAKVQLVCYYVGNPSLQNNKIMEIILQFLCQRKPFKPWERKLGQYSLLESFNHNPSILLYNRFTSLVDKPRKGQKESTRIKLPVEVKKAIVRSLRTNGQRLNNGEASLQRNGVENELSWACKLETQTHVIMVWHIATSLLEIATSSKSISTVERQANQQIRESEQFIVATKLSKYCAYLVAFASRLLPDPAHITQFIFDQVVLEARDVLKGCKSLDSRSQKIMTLSEGDDQAKTFFERGAILAKHLNRIEDNGRRWKILADFWAATMLFVAPSDDIAAHADRLAKGGEFVTHLWALLSHAGILERDSDQAGSAAENCIP</sequence>
<feature type="transmembrane region" description="Helical" evidence="1">
    <location>
        <begin position="53"/>
        <end position="74"/>
    </location>
</feature>
<name>A0A6A1UQF1_9ROSI</name>
<dbReference type="InterPro" id="IPR007658">
    <property type="entry name" value="DUF594"/>
</dbReference>
<keyword evidence="5" id="KW-1185">Reference proteome</keyword>
<dbReference type="OrthoDB" id="624036at2759"/>
<reference evidence="3" key="3">
    <citation type="submission" date="2019-09" db="EMBL/GenBank/DDBJ databases">
        <authorList>
            <person name="Gao Z."/>
        </authorList>
    </citation>
    <scope>NUCLEOTIDE SEQUENCE</scope>
    <source>
        <tissue evidence="3">Leaves</tissue>
    </source>
</reference>
<keyword evidence="1" id="KW-0472">Membrane</keyword>
<dbReference type="Pfam" id="PF13968">
    <property type="entry name" value="DUF4220"/>
    <property type="match status" value="2"/>
</dbReference>
<feature type="transmembrane region" description="Helical" evidence="1">
    <location>
        <begin position="129"/>
        <end position="158"/>
    </location>
</feature>
<comment type="caution">
    <text evidence="3">The sequence shown here is derived from an EMBL/GenBank/DDBJ whole genome shotgun (WGS) entry which is preliminary data.</text>
</comment>
<evidence type="ECO:0000313" key="4">
    <source>
        <dbReference type="EMBL" id="KAB1201340.1"/>
    </source>
</evidence>
<gene>
    <name evidence="3" type="ORF">CJ030_MR0G004285</name>
    <name evidence="4" type="ORF">CJ030_MR0G004315</name>
</gene>
<feature type="transmembrane region" description="Helical" evidence="1">
    <location>
        <begin position="282"/>
        <end position="303"/>
    </location>
</feature>
<reference evidence="3" key="1">
    <citation type="submission" date="2018-07" db="EMBL/GenBank/DDBJ databases">
        <authorList>
            <person name="Gao Z.-S."/>
            <person name="Jia H.-M."/>
            <person name="Jia H.-J."/>
            <person name="Cai Q.-L."/>
            <person name="Wang Y."/>
            <person name="Zhao H.-B."/>
        </authorList>
    </citation>
    <scope>NUCLEOTIDE SEQUENCE</scope>
    <source>
        <tissue evidence="3">Leaves</tissue>
    </source>
</reference>
<dbReference type="EMBL" id="RXIC02000078">
    <property type="protein sequence ID" value="KAB1201340.1"/>
    <property type="molecule type" value="Genomic_DNA"/>
</dbReference>
<dbReference type="Proteomes" id="UP000516437">
    <property type="component" value="Unassembled WGS sequence"/>
</dbReference>
<evidence type="ECO:0000256" key="1">
    <source>
        <dbReference type="SAM" id="Phobius"/>
    </source>
</evidence>
<dbReference type="InterPro" id="IPR025315">
    <property type="entry name" value="DUF4220"/>
</dbReference>
<evidence type="ECO:0000259" key="2">
    <source>
        <dbReference type="Pfam" id="PF13968"/>
    </source>
</evidence>
<feature type="domain" description="DUF4220" evidence="2">
    <location>
        <begin position="61"/>
        <end position="258"/>
    </location>
</feature>
<reference evidence="3 5" key="2">
    <citation type="journal article" date="2019" name="Plant Biotechnol. J.">
        <title>The red bayberry genome and genetic basis of sex determination.</title>
        <authorList>
            <person name="Jia H.M."/>
            <person name="Jia H.J."/>
            <person name="Cai Q.L."/>
            <person name="Wang Y."/>
            <person name="Zhao H.B."/>
            <person name="Yang W.F."/>
            <person name="Wang G.Y."/>
            <person name="Li Y.H."/>
            <person name="Zhan D.L."/>
            <person name="Shen Y.T."/>
            <person name="Niu Q.F."/>
            <person name="Chang L."/>
            <person name="Qiu J."/>
            <person name="Zhao L."/>
            <person name="Xie H.B."/>
            <person name="Fu W.Y."/>
            <person name="Jin J."/>
            <person name="Li X.W."/>
            <person name="Jiao Y."/>
            <person name="Zhou C.C."/>
            <person name="Tu T."/>
            <person name="Chai C.Y."/>
            <person name="Gao J.L."/>
            <person name="Fan L.J."/>
            <person name="van de Weg E."/>
            <person name="Wang J.Y."/>
            <person name="Gao Z.S."/>
        </authorList>
    </citation>
    <scope>NUCLEOTIDE SEQUENCE [LARGE SCALE GENOMIC DNA]</scope>
    <source>
        <tissue evidence="3">Leaves</tissue>
    </source>
</reference>
<dbReference type="PANTHER" id="PTHR31325">
    <property type="entry name" value="OS01G0798800 PROTEIN-RELATED"/>
    <property type="match status" value="1"/>
</dbReference>
<dbReference type="EMBL" id="RXIC02000078">
    <property type="protein sequence ID" value="KAB1201310.1"/>
    <property type="molecule type" value="Genomic_DNA"/>
</dbReference>
<keyword evidence="1" id="KW-0812">Transmembrane</keyword>
<protein>
    <recommendedName>
        <fullName evidence="2">DUF4220 domain-containing protein</fullName>
    </recommendedName>
</protein>
<feature type="domain" description="DUF4220" evidence="2">
    <location>
        <begin position="261"/>
        <end position="356"/>
    </location>
</feature>
<proteinExistence type="predicted"/>
<dbReference type="Pfam" id="PF04578">
    <property type="entry name" value="DUF594"/>
    <property type="match status" value="1"/>
</dbReference>
<keyword evidence="1" id="KW-1133">Transmembrane helix</keyword>
<evidence type="ECO:0000313" key="3">
    <source>
        <dbReference type="EMBL" id="KAB1201310.1"/>
    </source>
</evidence>